<protein>
    <submittedName>
        <fullName evidence="2">Uncharacterized protein</fullName>
    </submittedName>
</protein>
<reference evidence="2 3" key="1">
    <citation type="submission" date="2020-04" db="EMBL/GenBank/DDBJ databases">
        <title>Plant Genome Project.</title>
        <authorList>
            <person name="Zhang R.-G."/>
        </authorList>
    </citation>
    <scope>NUCLEOTIDE SEQUENCE [LARGE SCALE GENOMIC DNA]</scope>
    <source>
        <strain evidence="2">YNK0</strain>
        <tissue evidence="2">Leaf</tissue>
    </source>
</reference>
<gene>
    <name evidence="2" type="ORF">HHK36_011404</name>
</gene>
<comment type="caution">
    <text evidence="2">The sequence shown here is derived from an EMBL/GenBank/DDBJ whole genome shotgun (WGS) entry which is preliminary data.</text>
</comment>
<dbReference type="EMBL" id="JABCRI010000007">
    <property type="protein sequence ID" value="KAF8403302.1"/>
    <property type="molecule type" value="Genomic_DNA"/>
</dbReference>
<accession>A0A834ZB30</accession>
<name>A0A834ZB30_TETSI</name>
<sequence length="95" mass="11170">MKEKLTIIEKEAEDREKQLKEDLAKAKAKDRQRRIDEFLAEKPHCCYEPVTKLQKKNDVGTVKRDIVMVDTMIFARTTYISETVFTFETILSSRT</sequence>
<dbReference type="Proteomes" id="UP000655225">
    <property type="component" value="Unassembled WGS sequence"/>
</dbReference>
<evidence type="ECO:0000256" key="1">
    <source>
        <dbReference type="SAM" id="Coils"/>
    </source>
</evidence>
<evidence type="ECO:0000313" key="2">
    <source>
        <dbReference type="EMBL" id="KAF8403302.1"/>
    </source>
</evidence>
<keyword evidence="3" id="KW-1185">Reference proteome</keyword>
<dbReference type="AlphaFoldDB" id="A0A834ZB30"/>
<feature type="coiled-coil region" evidence="1">
    <location>
        <begin position="2"/>
        <end position="29"/>
    </location>
</feature>
<evidence type="ECO:0000313" key="3">
    <source>
        <dbReference type="Proteomes" id="UP000655225"/>
    </source>
</evidence>
<keyword evidence="1" id="KW-0175">Coiled coil</keyword>
<organism evidence="2 3">
    <name type="scientific">Tetracentron sinense</name>
    <name type="common">Spur-leaf</name>
    <dbReference type="NCBI Taxonomy" id="13715"/>
    <lineage>
        <taxon>Eukaryota</taxon>
        <taxon>Viridiplantae</taxon>
        <taxon>Streptophyta</taxon>
        <taxon>Embryophyta</taxon>
        <taxon>Tracheophyta</taxon>
        <taxon>Spermatophyta</taxon>
        <taxon>Magnoliopsida</taxon>
        <taxon>Trochodendrales</taxon>
        <taxon>Trochodendraceae</taxon>
        <taxon>Tetracentron</taxon>
    </lineage>
</organism>
<proteinExistence type="predicted"/>